<dbReference type="AlphaFoldDB" id="K9VFM2"/>
<dbReference type="eggNOG" id="ENOG50330JW">
    <property type="taxonomic scope" value="Bacteria"/>
</dbReference>
<dbReference type="HOGENOM" id="CLU_173980_0_0_3"/>
<dbReference type="PATRIC" id="fig|179408.3.peg.2221"/>
<reference evidence="1 2" key="1">
    <citation type="submission" date="2012-05" db="EMBL/GenBank/DDBJ databases">
        <title>Finished chromosome of genome of Oscillatoria sp. PCC 7112.</title>
        <authorList>
            <consortium name="US DOE Joint Genome Institute"/>
            <person name="Gugger M."/>
            <person name="Coursin T."/>
            <person name="Rippka R."/>
            <person name="Tandeau De Marsac N."/>
            <person name="Huntemann M."/>
            <person name="Wei C.-L."/>
            <person name="Han J."/>
            <person name="Detter J.C."/>
            <person name="Han C."/>
            <person name="Tapia R."/>
            <person name="Davenport K."/>
            <person name="Daligault H."/>
            <person name="Erkkila T."/>
            <person name="Gu W."/>
            <person name="Munk A.C.C."/>
            <person name="Teshima H."/>
            <person name="Xu Y."/>
            <person name="Chain P."/>
            <person name="Chen A."/>
            <person name="Krypides N."/>
            <person name="Mavromatis K."/>
            <person name="Markowitz V."/>
            <person name="Szeto E."/>
            <person name="Ivanova N."/>
            <person name="Mikhailova N."/>
            <person name="Ovchinnikova G."/>
            <person name="Pagani I."/>
            <person name="Pati A."/>
            <person name="Goodwin L."/>
            <person name="Peters L."/>
            <person name="Pitluck S."/>
            <person name="Woyke T."/>
            <person name="Kerfeld C."/>
        </authorList>
    </citation>
    <scope>NUCLEOTIDE SEQUENCE [LARGE SCALE GENOMIC DNA]</scope>
    <source>
        <strain evidence="1 2">PCC 7112</strain>
    </source>
</reference>
<dbReference type="EMBL" id="CP003614">
    <property type="protein sequence ID" value="AFZ06314.1"/>
    <property type="molecule type" value="Genomic_DNA"/>
</dbReference>
<sequence length="93" mass="10732">MLHNLQQSHQQEIQTITQVLGKITNRTADQIKPLLDAMLKQLIEPQQPPFYETATPTEWSLAFQEWVDSHRTLNLPTLSDEAISRESIYGDRS</sequence>
<evidence type="ECO:0000313" key="2">
    <source>
        <dbReference type="Proteomes" id="UP000010478"/>
    </source>
</evidence>
<proteinExistence type="predicted"/>
<protein>
    <submittedName>
        <fullName evidence="1">Uncharacterized protein</fullName>
    </submittedName>
</protein>
<dbReference type="Proteomes" id="UP000010478">
    <property type="component" value="Chromosome"/>
</dbReference>
<organism evidence="1 2">
    <name type="scientific">Phormidium nigroviride PCC 7112</name>
    <dbReference type="NCBI Taxonomy" id="179408"/>
    <lineage>
        <taxon>Bacteria</taxon>
        <taxon>Bacillati</taxon>
        <taxon>Cyanobacteriota</taxon>
        <taxon>Cyanophyceae</taxon>
        <taxon>Oscillatoriophycideae</taxon>
        <taxon>Oscillatoriales</taxon>
        <taxon>Oscillatoriaceae</taxon>
        <taxon>Phormidium</taxon>
    </lineage>
</organism>
<dbReference type="OrthoDB" id="463809at2"/>
<dbReference type="KEGG" id="oni:Osc7112_1825"/>
<dbReference type="RefSeq" id="WP_015175630.1">
    <property type="nucleotide sequence ID" value="NC_019729.1"/>
</dbReference>
<name>K9VFM2_9CYAN</name>
<gene>
    <name evidence="1" type="ORF">Osc7112_1825</name>
</gene>
<evidence type="ECO:0000313" key="1">
    <source>
        <dbReference type="EMBL" id="AFZ06314.1"/>
    </source>
</evidence>
<accession>K9VFM2</accession>
<keyword evidence="2" id="KW-1185">Reference proteome</keyword>